<organism evidence="2 3">
    <name type="scientific">Mucilaginibacter terrae</name>
    <dbReference type="NCBI Taxonomy" id="1955052"/>
    <lineage>
        <taxon>Bacteria</taxon>
        <taxon>Pseudomonadati</taxon>
        <taxon>Bacteroidota</taxon>
        <taxon>Sphingobacteriia</taxon>
        <taxon>Sphingobacteriales</taxon>
        <taxon>Sphingobacteriaceae</taxon>
        <taxon>Mucilaginibacter</taxon>
    </lineage>
</organism>
<sequence length="244" mass="26509">MYYYNEEKKLYYTLANDAQNIYVAIRLNDRSEQERVLMAGLTLGINSKGKKKDSYKVTFPVANPQDMADMMAARRNTTEKPDEQPIDREEMRKARLTKLRNIKVEGFKDIDYDILTTTNSYGFKAAIDYDADGNLVYEAAIPLKFFDATDAAKNEWAFNFKVNGITRPQGEGQQGGGMGHGGMGGGGSMGRGGMSGGMGGGGGRGGRGGGMGPSGGMQGGNSGFDRSALSKSEDFWEKFHLAKL</sequence>
<gene>
    <name evidence="2" type="ORF">QE417_002033</name>
</gene>
<keyword evidence="3" id="KW-1185">Reference proteome</keyword>
<evidence type="ECO:0000313" key="2">
    <source>
        <dbReference type="EMBL" id="MDT3402961.1"/>
    </source>
</evidence>
<proteinExistence type="predicted"/>
<reference evidence="3" key="1">
    <citation type="submission" date="2023-07" db="EMBL/GenBank/DDBJ databases">
        <title>Functional and genomic diversity of the sorghum phyllosphere microbiome.</title>
        <authorList>
            <person name="Shade A."/>
        </authorList>
    </citation>
    <scope>NUCLEOTIDE SEQUENCE [LARGE SCALE GENOMIC DNA]</scope>
    <source>
        <strain evidence="3">SORGH_AS_0422</strain>
    </source>
</reference>
<dbReference type="Proteomes" id="UP001258315">
    <property type="component" value="Unassembled WGS sequence"/>
</dbReference>
<dbReference type="RefSeq" id="WP_311949652.1">
    <property type="nucleotide sequence ID" value="NZ_JAVLVU010000001.1"/>
</dbReference>
<accession>A0ABU3GT56</accession>
<dbReference type="EMBL" id="JAVLVU010000001">
    <property type="protein sequence ID" value="MDT3402961.1"/>
    <property type="molecule type" value="Genomic_DNA"/>
</dbReference>
<name>A0ABU3GT56_9SPHI</name>
<evidence type="ECO:0000313" key="3">
    <source>
        <dbReference type="Proteomes" id="UP001258315"/>
    </source>
</evidence>
<feature type="region of interest" description="Disordered" evidence="1">
    <location>
        <begin position="167"/>
        <end position="228"/>
    </location>
</feature>
<evidence type="ECO:0000256" key="1">
    <source>
        <dbReference type="SAM" id="MobiDB-lite"/>
    </source>
</evidence>
<feature type="compositionally biased region" description="Gly residues" evidence="1">
    <location>
        <begin position="172"/>
        <end position="222"/>
    </location>
</feature>
<evidence type="ECO:0008006" key="4">
    <source>
        <dbReference type="Google" id="ProtNLM"/>
    </source>
</evidence>
<protein>
    <recommendedName>
        <fullName evidence="4">DUF4412 domain-containing protein</fullName>
    </recommendedName>
</protein>
<comment type="caution">
    <text evidence="2">The sequence shown here is derived from an EMBL/GenBank/DDBJ whole genome shotgun (WGS) entry which is preliminary data.</text>
</comment>